<keyword evidence="5" id="KW-1185">Reference proteome</keyword>
<evidence type="ECO:0000259" key="3">
    <source>
        <dbReference type="Pfam" id="PF21530"/>
    </source>
</evidence>
<name>A0AAV2FTH5_9ROSI</name>
<comment type="similarity">
    <text evidence="1">Belongs to the helicase family.</text>
</comment>
<dbReference type="GO" id="GO:0006310">
    <property type="term" value="P:DNA recombination"/>
    <property type="evidence" value="ECO:0007669"/>
    <property type="project" value="UniProtKB-KW"/>
</dbReference>
<organism evidence="4 5">
    <name type="scientific">Linum trigynum</name>
    <dbReference type="NCBI Taxonomy" id="586398"/>
    <lineage>
        <taxon>Eukaryota</taxon>
        <taxon>Viridiplantae</taxon>
        <taxon>Streptophyta</taxon>
        <taxon>Embryophyta</taxon>
        <taxon>Tracheophyta</taxon>
        <taxon>Spermatophyta</taxon>
        <taxon>Magnoliopsida</taxon>
        <taxon>eudicotyledons</taxon>
        <taxon>Gunneridae</taxon>
        <taxon>Pentapetalae</taxon>
        <taxon>rosids</taxon>
        <taxon>fabids</taxon>
        <taxon>Malpighiales</taxon>
        <taxon>Linaceae</taxon>
        <taxon>Linum</taxon>
    </lineage>
</organism>
<dbReference type="GO" id="GO:0005524">
    <property type="term" value="F:ATP binding"/>
    <property type="evidence" value="ECO:0007669"/>
    <property type="project" value="UniProtKB-KW"/>
</dbReference>
<evidence type="ECO:0000313" key="5">
    <source>
        <dbReference type="Proteomes" id="UP001497516"/>
    </source>
</evidence>
<comment type="cofactor">
    <cofactor evidence="1">
        <name>Mg(2+)</name>
        <dbReference type="ChEBI" id="CHEBI:18420"/>
    </cofactor>
</comment>
<dbReference type="AlphaFoldDB" id="A0AAV2FTH5"/>
<dbReference type="GO" id="GO:0016787">
    <property type="term" value="F:hydrolase activity"/>
    <property type="evidence" value="ECO:0007669"/>
    <property type="project" value="UniProtKB-KW"/>
</dbReference>
<dbReference type="GO" id="GO:0000723">
    <property type="term" value="P:telomere maintenance"/>
    <property type="evidence" value="ECO:0007669"/>
    <property type="project" value="InterPro"/>
</dbReference>
<dbReference type="CDD" id="cd18809">
    <property type="entry name" value="SF1_C_RecD"/>
    <property type="match status" value="1"/>
</dbReference>
<evidence type="ECO:0000259" key="2">
    <source>
        <dbReference type="Pfam" id="PF05970"/>
    </source>
</evidence>
<dbReference type="GO" id="GO:0006281">
    <property type="term" value="P:DNA repair"/>
    <property type="evidence" value="ECO:0007669"/>
    <property type="project" value="UniProtKB-KW"/>
</dbReference>
<dbReference type="InterPro" id="IPR049163">
    <property type="entry name" value="Pif1-like_2B_dom"/>
</dbReference>
<keyword evidence="1" id="KW-0067">ATP-binding</keyword>
<dbReference type="Gene3D" id="3.40.50.300">
    <property type="entry name" value="P-loop containing nucleotide triphosphate hydrolases"/>
    <property type="match status" value="2"/>
</dbReference>
<keyword evidence="1" id="KW-0227">DNA damage</keyword>
<dbReference type="PANTHER" id="PTHR10492:SF57">
    <property type="entry name" value="ATP-DEPENDENT DNA HELICASE"/>
    <property type="match status" value="1"/>
</dbReference>
<evidence type="ECO:0000256" key="1">
    <source>
        <dbReference type="RuleBase" id="RU363044"/>
    </source>
</evidence>
<dbReference type="InterPro" id="IPR010285">
    <property type="entry name" value="DNA_helicase_pif1-like_DEAD"/>
</dbReference>
<keyword evidence="1" id="KW-0378">Hydrolase</keyword>
<dbReference type="FunFam" id="3.40.50.300:FF:002884">
    <property type="entry name" value="ATP-dependent DNA helicase"/>
    <property type="match status" value="1"/>
</dbReference>
<accession>A0AAV2FTH5</accession>
<dbReference type="EMBL" id="OZ034820">
    <property type="protein sequence ID" value="CAL1400868.1"/>
    <property type="molecule type" value="Genomic_DNA"/>
</dbReference>
<evidence type="ECO:0000313" key="4">
    <source>
        <dbReference type="EMBL" id="CAL1400868.1"/>
    </source>
</evidence>
<dbReference type="EC" id="5.6.2.3" evidence="1"/>
<keyword evidence="1" id="KW-0234">DNA repair</keyword>
<keyword evidence="1" id="KW-0347">Helicase</keyword>
<dbReference type="PANTHER" id="PTHR10492">
    <property type="match status" value="1"/>
</dbReference>
<protein>
    <recommendedName>
        <fullName evidence="1">ATP-dependent DNA helicase</fullName>
        <ecNumber evidence="1">5.6.2.3</ecNumber>
    </recommendedName>
</protein>
<reference evidence="4 5" key="1">
    <citation type="submission" date="2024-04" db="EMBL/GenBank/DDBJ databases">
        <authorList>
            <person name="Fracassetti M."/>
        </authorList>
    </citation>
    <scope>NUCLEOTIDE SEQUENCE [LARGE SCALE GENOMIC DNA]</scope>
</reference>
<dbReference type="Pfam" id="PF05970">
    <property type="entry name" value="PIF1"/>
    <property type="match status" value="1"/>
</dbReference>
<feature type="domain" description="DNA helicase Pif1-like DEAD-box helicase" evidence="2">
    <location>
        <begin position="2"/>
        <end position="209"/>
    </location>
</feature>
<dbReference type="InterPro" id="IPR027417">
    <property type="entry name" value="P-loop_NTPase"/>
</dbReference>
<gene>
    <name evidence="4" type="ORF">LTRI10_LOCUS40968</name>
</gene>
<keyword evidence="1" id="KW-0547">Nucleotide-binding</keyword>
<dbReference type="SUPFAM" id="SSF52540">
    <property type="entry name" value="P-loop containing nucleoside triphosphate hydrolases"/>
    <property type="match status" value="2"/>
</dbReference>
<proteinExistence type="inferred from homology"/>
<dbReference type="Pfam" id="PF21530">
    <property type="entry name" value="Pif1_2B_dom"/>
    <property type="match status" value="1"/>
</dbReference>
<dbReference type="Proteomes" id="UP001497516">
    <property type="component" value="Chromosome 7"/>
</dbReference>
<sequence>MNSIEGNDNTFFFLYGHGGTGKTFLYKTLVGKLKELGKSVVVVASSGMAATLLPEASTAHSRFKIPLEIDHASSCNIRKGTALAELLCDASLIIWDEAPMIHRLSFEAVDRALCDIMSIPFKGPDYRPFGGKVVLLGGDFRQTLPVIPDAGREDSVDSSLTRSYLWNFCTVLHLSQNMRLLPNSINEEPFFDGMSFAEWTLNVGNGSIPGRSFQVNQPAYWIEIPNQLLIEPSDDCLSTIAAVVCDAFAENYCSISYLAERSIVTPTNQNVSELNDHMLAMVPGSVRSYFSCDTVHSDSNDAAAISSEYPTEFLNSLSFNGYPDHQIDLKVFTPIILLRNLNPSIGLCNGTRMMVVYLGNYVIRAIIMGGTFDGKTVAIPRIVLSINDYRWPFVLKRRQFPVRLCYAMTINKSQGQTLQHVGVYLPKPVFSHGQLYVAISRVKSPAGLHFLILNEAGIPSNYT</sequence>
<dbReference type="GO" id="GO:0043139">
    <property type="term" value="F:5'-3' DNA helicase activity"/>
    <property type="evidence" value="ECO:0007669"/>
    <property type="project" value="UniProtKB-EC"/>
</dbReference>
<comment type="catalytic activity">
    <reaction evidence="1">
        <text>ATP + H2O = ADP + phosphate + H(+)</text>
        <dbReference type="Rhea" id="RHEA:13065"/>
        <dbReference type="ChEBI" id="CHEBI:15377"/>
        <dbReference type="ChEBI" id="CHEBI:15378"/>
        <dbReference type="ChEBI" id="CHEBI:30616"/>
        <dbReference type="ChEBI" id="CHEBI:43474"/>
        <dbReference type="ChEBI" id="CHEBI:456216"/>
        <dbReference type="EC" id="5.6.2.3"/>
    </reaction>
</comment>
<keyword evidence="1" id="KW-0233">DNA recombination</keyword>
<feature type="domain" description="DNA helicase Pif1-like 2B" evidence="3">
    <location>
        <begin position="312"/>
        <end position="358"/>
    </location>
</feature>